<feature type="domain" description="BRCT" evidence="2">
    <location>
        <begin position="407"/>
        <end position="476"/>
    </location>
</feature>
<name>A0A4Q9Q8Q8_9APHY</name>
<feature type="region of interest" description="Disordered" evidence="1">
    <location>
        <begin position="681"/>
        <end position="713"/>
    </location>
</feature>
<dbReference type="SUPFAM" id="SSF52113">
    <property type="entry name" value="BRCT domain"/>
    <property type="match status" value="1"/>
</dbReference>
<keyword evidence="4" id="KW-1185">Reference proteome</keyword>
<organism evidence="3 4">
    <name type="scientific">Dichomitus squalens</name>
    <dbReference type="NCBI Taxonomy" id="114155"/>
    <lineage>
        <taxon>Eukaryota</taxon>
        <taxon>Fungi</taxon>
        <taxon>Dikarya</taxon>
        <taxon>Basidiomycota</taxon>
        <taxon>Agaricomycotina</taxon>
        <taxon>Agaricomycetes</taxon>
        <taxon>Polyporales</taxon>
        <taxon>Polyporaceae</taxon>
        <taxon>Dichomitus</taxon>
    </lineage>
</organism>
<feature type="domain" description="BRCT" evidence="2">
    <location>
        <begin position="22"/>
        <end position="95"/>
    </location>
</feature>
<dbReference type="EMBL" id="ML145088">
    <property type="protein sequence ID" value="TBU63855.1"/>
    <property type="molecule type" value="Genomic_DNA"/>
</dbReference>
<reference evidence="3 4" key="1">
    <citation type="submission" date="2019-01" db="EMBL/GenBank/DDBJ databases">
        <title>Draft genome sequences of three monokaryotic isolates of the white-rot basidiomycete fungus Dichomitus squalens.</title>
        <authorList>
            <consortium name="DOE Joint Genome Institute"/>
            <person name="Lopez S.C."/>
            <person name="Andreopoulos B."/>
            <person name="Pangilinan J."/>
            <person name="Lipzen A."/>
            <person name="Riley R."/>
            <person name="Ahrendt S."/>
            <person name="Ng V."/>
            <person name="Barry K."/>
            <person name="Daum C."/>
            <person name="Grigoriev I.V."/>
            <person name="Hilden K.S."/>
            <person name="Makela M.R."/>
            <person name="de Vries R.P."/>
        </authorList>
    </citation>
    <scope>NUCLEOTIDE SEQUENCE [LARGE SCALE GENOMIC DNA]</scope>
    <source>
        <strain evidence="3 4">CBS 464.89</strain>
    </source>
</reference>
<feature type="compositionally biased region" description="Low complexity" evidence="1">
    <location>
        <begin position="274"/>
        <end position="290"/>
    </location>
</feature>
<feature type="compositionally biased region" description="Basic and acidic residues" evidence="1">
    <location>
        <begin position="779"/>
        <end position="790"/>
    </location>
</feature>
<dbReference type="STRING" id="114155.A0A4Q9Q8Q8"/>
<dbReference type="PROSITE" id="PS50172">
    <property type="entry name" value="BRCT"/>
    <property type="match status" value="2"/>
</dbReference>
<feature type="compositionally biased region" description="Basic residues" evidence="1">
    <location>
        <begin position="569"/>
        <end position="579"/>
    </location>
</feature>
<evidence type="ECO:0000313" key="3">
    <source>
        <dbReference type="EMBL" id="TBU63855.1"/>
    </source>
</evidence>
<protein>
    <recommendedName>
        <fullName evidence="2">BRCT domain-containing protein</fullName>
    </recommendedName>
</protein>
<accession>A0A4Q9Q8Q8</accession>
<dbReference type="InterPro" id="IPR001357">
    <property type="entry name" value="BRCT_dom"/>
</dbReference>
<gene>
    <name evidence="3" type="ORF">BD310DRAFT_916055</name>
</gene>
<feature type="compositionally biased region" description="Basic and acidic residues" evidence="1">
    <location>
        <begin position="550"/>
        <end position="568"/>
    </location>
</feature>
<feature type="compositionally biased region" description="Polar residues" evidence="1">
    <location>
        <begin position="155"/>
        <end position="165"/>
    </location>
</feature>
<dbReference type="AlphaFoldDB" id="A0A4Q9Q8Q8"/>
<dbReference type="Proteomes" id="UP000292082">
    <property type="component" value="Unassembled WGS sequence"/>
</dbReference>
<dbReference type="Gene3D" id="3.40.50.10190">
    <property type="entry name" value="BRCT domain"/>
    <property type="match status" value="1"/>
</dbReference>
<feature type="compositionally biased region" description="Pro residues" evidence="1">
    <location>
        <begin position="366"/>
        <end position="380"/>
    </location>
</feature>
<feature type="region of interest" description="Disordered" evidence="1">
    <location>
        <begin position="493"/>
        <end position="605"/>
    </location>
</feature>
<dbReference type="Pfam" id="PF16589">
    <property type="entry name" value="BRCT_2"/>
    <property type="match status" value="1"/>
</dbReference>
<dbReference type="InterPro" id="IPR036420">
    <property type="entry name" value="BRCT_dom_sf"/>
</dbReference>
<feature type="compositionally biased region" description="Acidic residues" evidence="1">
    <location>
        <begin position="507"/>
        <end position="520"/>
    </location>
</feature>
<feature type="region of interest" description="Disordered" evidence="1">
    <location>
        <begin position="117"/>
        <end position="175"/>
    </location>
</feature>
<evidence type="ECO:0000256" key="1">
    <source>
        <dbReference type="SAM" id="MobiDB-lite"/>
    </source>
</evidence>
<evidence type="ECO:0000259" key="2">
    <source>
        <dbReference type="PROSITE" id="PS50172"/>
    </source>
</evidence>
<feature type="region of interest" description="Disordered" evidence="1">
    <location>
        <begin position="771"/>
        <end position="790"/>
    </location>
</feature>
<evidence type="ECO:0000313" key="4">
    <source>
        <dbReference type="Proteomes" id="UP000292082"/>
    </source>
</evidence>
<feature type="region of interest" description="Disordered" evidence="1">
    <location>
        <begin position="258"/>
        <end position="384"/>
    </location>
</feature>
<sequence length="790" mass="87121">MDQDPPPSTQVVHRVFVDSADQPLKVFVDAAVFNRVKIGRTLKKGGANVLQEIKDADIIIVDPDSQTGERAVADWSSEKAVLQSHWVQQSVQRGKAFLANEDWGGFLAAASVEGSVASDTGPNHLPTPRVTPPDVKSPQGEPAMQSQHVPGGTFQPAQPMSTSPAPQIPPQTPLQMPTGQPIGGIPMEAVLQNYPNAQVTLPASVAAALLASYASQQQQQQQQRMPLGFGQVSQMPNQMPMAMLQGQGFPPQGMPYLHQGGFPPGAQANFSQNMMGMPPSQPMVMQPPLQGQYPGSASPDMHGRRNSSVSASYRGSPMDEDEKSPPLKRKTKSADPSASGAAQKKGRTGEEGRPSKHRRVSDPYELPLPYPHSSPPPPTQLPDTRRRLFTKANGEPSQFWVPVPVRNRLKIAEAIKRNGGKLIPDIAVADYVILGNPLDADWLRQSANNGKVPVKAGWLYDSVDEGEILDFERYRFEDFHIVKKRGRPSLLGARHILQRSPAKGDTTDSEERESEDDEDEKVQKSTPMNKGKGRVAVKKPTIGRPAKPVKTAEKKSTAKAVDHDEFAKSKGKTKAKRKASSPTPTQSGYWEPSPPPPTHVAPHFRGNLYTKEDDDYCDEYIPILLNRNPTSTLSQIAEKLYEKMPHHTLKSWATRISHASRREKLEKWRRRAEILNRKVREERSANVDARQATHPDASLSDSPMAQSAGLEEESTPFDPLTLLASFFADGLADNLSDSQVWNTMAQQYPQMSAQEWEDYWMEHSEAVNQEVSRLSNLHGTDEHAPKTEPE</sequence>
<proteinExistence type="predicted"/>